<evidence type="ECO:0000313" key="4">
    <source>
        <dbReference type="EMBL" id="GAB63215.1"/>
    </source>
</evidence>
<gene>
    <name evidence="4" type="ORF">KSU1_C1619</name>
</gene>
<name>I3INC0_9BACT</name>
<comment type="caution">
    <text evidence="4">The sequence shown here is derived from an EMBL/GenBank/DDBJ whole genome shotgun (WGS) entry which is preliminary data.</text>
</comment>
<dbReference type="SUPFAM" id="SSF53448">
    <property type="entry name" value="Nucleotide-diphospho-sugar transferases"/>
    <property type="match status" value="1"/>
</dbReference>
<keyword evidence="2" id="KW-0472">Membrane</keyword>
<feature type="transmembrane region" description="Helical" evidence="2">
    <location>
        <begin position="238"/>
        <end position="258"/>
    </location>
</feature>
<dbReference type="PANTHER" id="PTHR43630">
    <property type="entry name" value="POLY-BETA-1,6-N-ACETYL-D-GLUCOSAMINE SYNTHASE"/>
    <property type="match status" value="1"/>
</dbReference>
<dbReference type="InterPro" id="IPR029044">
    <property type="entry name" value="Nucleotide-diphossugar_trans"/>
</dbReference>
<dbReference type="Proteomes" id="UP000002985">
    <property type="component" value="Unassembled WGS sequence"/>
</dbReference>
<comment type="similarity">
    <text evidence="1">Belongs to the glycosyltransferase 2 family. WaaE/KdtX subfamily.</text>
</comment>
<reference evidence="4 5" key="1">
    <citation type="journal article" date="2012" name="FEBS Lett.">
        <title>Anammox organism KSU-1 expresses a NirK-type copper-containing nitrite reductase instead of a NirS-type with cytochrome cd1.</title>
        <authorList>
            <person name="Hira D."/>
            <person name="Toh H."/>
            <person name="Migita C.T."/>
            <person name="Okubo H."/>
            <person name="Nishiyama T."/>
            <person name="Hattori M."/>
            <person name="Furukawa K."/>
            <person name="Fujii T."/>
        </authorList>
    </citation>
    <scope>NUCLEOTIDE SEQUENCE [LARGE SCALE GENOMIC DNA]</scope>
</reference>
<dbReference type="PANTHER" id="PTHR43630:SF2">
    <property type="entry name" value="GLYCOSYLTRANSFERASE"/>
    <property type="match status" value="1"/>
</dbReference>
<organism evidence="4 5">
    <name type="scientific">Candidatus Jettenia caeni</name>
    <dbReference type="NCBI Taxonomy" id="247490"/>
    <lineage>
        <taxon>Bacteria</taxon>
        <taxon>Pseudomonadati</taxon>
        <taxon>Planctomycetota</taxon>
        <taxon>Candidatus Brocadiia</taxon>
        <taxon>Candidatus Brocadiales</taxon>
        <taxon>Candidatus Brocadiaceae</taxon>
        <taxon>Candidatus Jettenia</taxon>
    </lineage>
</organism>
<protein>
    <submittedName>
        <fullName evidence="4">Glycosyltransferase</fullName>
    </submittedName>
</protein>
<feature type="transmembrane region" description="Helical" evidence="2">
    <location>
        <begin position="264"/>
        <end position="285"/>
    </location>
</feature>
<evidence type="ECO:0000256" key="2">
    <source>
        <dbReference type="SAM" id="Phobius"/>
    </source>
</evidence>
<dbReference type="AlphaFoldDB" id="I3INC0"/>
<keyword evidence="2" id="KW-0812">Transmembrane</keyword>
<feature type="domain" description="Glycosyltransferase 2-like" evidence="3">
    <location>
        <begin position="8"/>
        <end position="167"/>
    </location>
</feature>
<evidence type="ECO:0000313" key="5">
    <source>
        <dbReference type="Proteomes" id="UP000002985"/>
    </source>
</evidence>
<dbReference type="Gene3D" id="3.90.550.10">
    <property type="entry name" value="Spore Coat Polysaccharide Biosynthesis Protein SpsA, Chain A"/>
    <property type="match status" value="1"/>
</dbReference>
<dbReference type="OrthoDB" id="9772170at2"/>
<dbReference type="EMBL" id="BAFH01000003">
    <property type="protein sequence ID" value="GAB63215.1"/>
    <property type="molecule type" value="Genomic_DNA"/>
</dbReference>
<dbReference type="eggNOG" id="COG1216">
    <property type="taxonomic scope" value="Bacteria"/>
</dbReference>
<keyword evidence="5" id="KW-1185">Reference proteome</keyword>
<dbReference type="GO" id="GO:0016740">
    <property type="term" value="F:transferase activity"/>
    <property type="evidence" value="ECO:0007669"/>
    <property type="project" value="UniProtKB-KW"/>
</dbReference>
<sequence length="294" mass="34030">MPEKYPLSVIIASYNSEKTIKDCLKSLEDQVSDKDFEIIIVDSSPDDNTAKFIKERFPKVNVYKFQERKYCGDARNFGISVAKGEVIAFIDADCRADSNWVNEIIKAHQSAHVAIGGAIANGNPASYVGWAAYFCEFSQWMPSLHAKWLRDIAGANMSYKREVFKKYGAFIEGTYCSDTEYHWRLEQKGYRLRFVPSILIFHHNIDNLSKFLLHEYHHGQSFARVRITSQRFSRSRRFLYVIFSPLITLKLFFKIGFINFKNRIYLLSFLKVLPLFTLGLISWSLGECVSYAKD</sequence>
<proteinExistence type="inferred from homology"/>
<dbReference type="STRING" id="247490.KSU1_C1619"/>
<evidence type="ECO:0000256" key="1">
    <source>
        <dbReference type="ARBA" id="ARBA00038494"/>
    </source>
</evidence>
<keyword evidence="4" id="KW-0808">Transferase</keyword>
<evidence type="ECO:0000259" key="3">
    <source>
        <dbReference type="Pfam" id="PF00535"/>
    </source>
</evidence>
<dbReference type="Pfam" id="PF00535">
    <property type="entry name" value="Glycos_transf_2"/>
    <property type="match status" value="1"/>
</dbReference>
<keyword evidence="2" id="KW-1133">Transmembrane helix</keyword>
<accession>I3INC0</accession>
<dbReference type="InterPro" id="IPR001173">
    <property type="entry name" value="Glyco_trans_2-like"/>
</dbReference>